<dbReference type="Proteomes" id="UP000306378">
    <property type="component" value="Unassembled WGS sequence"/>
</dbReference>
<reference evidence="2 3" key="1">
    <citation type="submission" date="2019-05" db="EMBL/GenBank/DDBJ databases">
        <title>Genomes sequences of two Nocardia cyriacigeorgica environmental isolates, type strains Nocardia asteroides ATCC 19247 and Nocardia cyriacigeorgica DSM 44484.</title>
        <authorList>
            <person name="Vautrin F."/>
            <person name="Bergeron E."/>
            <person name="Dubost A."/>
            <person name="Abrouk D."/>
            <person name="Rodriguez Nava V."/>
            <person name="Pujic P."/>
        </authorList>
    </citation>
    <scope>NUCLEOTIDE SEQUENCE [LARGE SCALE GENOMIC DNA]</scope>
    <source>
        <strain evidence="2 3">EML 446</strain>
    </source>
</reference>
<dbReference type="EMBL" id="VBUT01000001">
    <property type="protein sequence ID" value="TLF82555.1"/>
    <property type="molecule type" value="Genomic_DNA"/>
</dbReference>
<name>A0A5R8P0M2_9NOCA</name>
<dbReference type="SUPFAM" id="SSF56281">
    <property type="entry name" value="Metallo-hydrolase/oxidoreductase"/>
    <property type="match status" value="1"/>
</dbReference>
<dbReference type="Gene3D" id="3.60.15.10">
    <property type="entry name" value="Ribonuclease Z/Hydroxyacylglutathione hydrolase-like"/>
    <property type="match status" value="1"/>
</dbReference>
<dbReference type="Pfam" id="PF12706">
    <property type="entry name" value="Lactamase_B_2"/>
    <property type="match status" value="1"/>
</dbReference>
<dbReference type="PANTHER" id="PTHR15032:SF4">
    <property type="entry name" value="N-ACYL-PHOSPHATIDYLETHANOLAMINE-HYDROLYZING PHOSPHOLIPASE D"/>
    <property type="match status" value="1"/>
</dbReference>
<evidence type="ECO:0000259" key="1">
    <source>
        <dbReference type="Pfam" id="PF12706"/>
    </source>
</evidence>
<dbReference type="InterPro" id="IPR001279">
    <property type="entry name" value="Metallo-B-lactamas"/>
</dbReference>
<accession>A0A5R8P0M2</accession>
<dbReference type="PANTHER" id="PTHR15032">
    <property type="entry name" value="N-ACYL-PHOSPHATIDYLETHANOLAMINE-HYDROLYZING PHOSPHOLIPASE D"/>
    <property type="match status" value="1"/>
</dbReference>
<dbReference type="InterPro" id="IPR036866">
    <property type="entry name" value="RibonucZ/Hydroxyglut_hydro"/>
</dbReference>
<proteinExistence type="predicted"/>
<evidence type="ECO:0000313" key="3">
    <source>
        <dbReference type="Proteomes" id="UP000306378"/>
    </source>
</evidence>
<dbReference type="GO" id="GO:0005737">
    <property type="term" value="C:cytoplasm"/>
    <property type="evidence" value="ECO:0007669"/>
    <property type="project" value="TreeGrafter"/>
</dbReference>
<comment type="caution">
    <text evidence="2">The sequence shown here is derived from an EMBL/GenBank/DDBJ whole genome shotgun (WGS) entry which is preliminary data.</text>
</comment>
<sequence length="381" mass="40981">MMRIRRIATGAAGALGLTWVARAVWGLPTAMGASISAIQPYATGATSYRNRQFHNTEPSSQIAPGAAPSLLRSFLTQRHAGRPARPVPLVTPQLPAQAADLAVTWYGHATALIEVDGYRILTDPVWSERVSPSPLVGPARLHPVPAPLSELPPVDAVIISHDHYDHLDAATVRALVAGQSAPFVVPVGIGAHLRHWGVPDQRIVELDWGGSISLSELGRARDGEDLTITCVEARHFSGRGLIRNTTLWASWSLAGPTRRVYFGGDTGYTKAFAEAGTTLGPFDLTLLPIGAYDERWTDVHMNPEEAVRAHADLCAGDPAHGLLVPIHWATFNLAFHGWSEPVQRMVTAARAAGTTVAVPKPGERLDPDDLPSGQLWWKDIG</sequence>
<feature type="domain" description="Metallo-beta-lactamase" evidence="1">
    <location>
        <begin position="118"/>
        <end position="328"/>
    </location>
</feature>
<evidence type="ECO:0000313" key="2">
    <source>
        <dbReference type="EMBL" id="TLF82555.1"/>
    </source>
</evidence>
<gene>
    <name evidence="2" type="ORF">FEK34_02105</name>
</gene>
<organism evidence="2 3">
    <name type="scientific">Nocardia cyriacigeorgica</name>
    <dbReference type="NCBI Taxonomy" id="135487"/>
    <lineage>
        <taxon>Bacteria</taxon>
        <taxon>Bacillati</taxon>
        <taxon>Actinomycetota</taxon>
        <taxon>Actinomycetes</taxon>
        <taxon>Mycobacteriales</taxon>
        <taxon>Nocardiaceae</taxon>
        <taxon>Nocardia</taxon>
    </lineage>
</organism>
<protein>
    <recommendedName>
        <fullName evidence="1">Metallo-beta-lactamase domain-containing protein</fullName>
    </recommendedName>
</protein>
<dbReference type="AlphaFoldDB" id="A0A5R8P0M2"/>